<dbReference type="PRINTS" id="PR00463">
    <property type="entry name" value="EP450I"/>
</dbReference>
<dbReference type="SUPFAM" id="SSF48264">
    <property type="entry name" value="Cytochrome P450"/>
    <property type="match status" value="1"/>
</dbReference>
<organism evidence="10 11">
    <name type="scientific">Aspergillus avenaceus</name>
    <dbReference type="NCBI Taxonomy" id="36643"/>
    <lineage>
        <taxon>Eukaryota</taxon>
        <taxon>Fungi</taxon>
        <taxon>Dikarya</taxon>
        <taxon>Ascomycota</taxon>
        <taxon>Pezizomycotina</taxon>
        <taxon>Eurotiomycetes</taxon>
        <taxon>Eurotiomycetidae</taxon>
        <taxon>Eurotiales</taxon>
        <taxon>Aspergillaceae</taxon>
        <taxon>Aspergillus</taxon>
        <taxon>Aspergillus subgen. Circumdati</taxon>
    </lineage>
</organism>
<evidence type="ECO:0000256" key="9">
    <source>
        <dbReference type="RuleBase" id="RU000461"/>
    </source>
</evidence>
<protein>
    <submittedName>
        <fullName evidence="10">Cytochrome P450</fullName>
    </submittedName>
</protein>
<keyword evidence="3 8" id="KW-0349">Heme</keyword>
<dbReference type="CDD" id="cd11063">
    <property type="entry name" value="CYP52"/>
    <property type="match status" value="1"/>
</dbReference>
<evidence type="ECO:0000256" key="8">
    <source>
        <dbReference type="PIRSR" id="PIRSR602401-1"/>
    </source>
</evidence>
<reference evidence="10 11" key="1">
    <citation type="submission" date="2019-04" db="EMBL/GenBank/DDBJ databases">
        <title>Friends and foes A comparative genomics study of 23 Aspergillus species from section Flavi.</title>
        <authorList>
            <consortium name="DOE Joint Genome Institute"/>
            <person name="Kjaerbolling I."/>
            <person name="Vesth T."/>
            <person name="Frisvad J.C."/>
            <person name="Nybo J.L."/>
            <person name="Theobald S."/>
            <person name="Kildgaard S."/>
            <person name="Isbrandt T."/>
            <person name="Kuo A."/>
            <person name="Sato A."/>
            <person name="Lyhne E.K."/>
            <person name="Kogle M.E."/>
            <person name="Wiebenga A."/>
            <person name="Kun R.S."/>
            <person name="Lubbers R.J."/>
            <person name="Makela M.R."/>
            <person name="Barry K."/>
            <person name="Chovatia M."/>
            <person name="Clum A."/>
            <person name="Daum C."/>
            <person name="Haridas S."/>
            <person name="He G."/>
            <person name="LaButti K."/>
            <person name="Lipzen A."/>
            <person name="Mondo S."/>
            <person name="Riley R."/>
            <person name="Salamov A."/>
            <person name="Simmons B.A."/>
            <person name="Magnuson J.K."/>
            <person name="Henrissat B."/>
            <person name="Mortensen U.H."/>
            <person name="Larsen T.O."/>
            <person name="Devries R.P."/>
            <person name="Grigoriev I.V."/>
            <person name="Machida M."/>
            <person name="Baker S.E."/>
            <person name="Andersen M.R."/>
        </authorList>
    </citation>
    <scope>NUCLEOTIDE SEQUENCE [LARGE SCALE GENOMIC DNA]</scope>
    <source>
        <strain evidence="10 11">IBT 18842</strain>
    </source>
</reference>
<dbReference type="InterPro" id="IPR036396">
    <property type="entry name" value="Cyt_P450_sf"/>
</dbReference>
<evidence type="ECO:0000313" key="11">
    <source>
        <dbReference type="Proteomes" id="UP000325780"/>
    </source>
</evidence>
<proteinExistence type="inferred from homology"/>
<dbReference type="PANTHER" id="PTHR24287">
    <property type="entry name" value="P450, PUTATIVE (EUROFUNG)-RELATED"/>
    <property type="match status" value="1"/>
</dbReference>
<dbReference type="GO" id="GO:0016705">
    <property type="term" value="F:oxidoreductase activity, acting on paired donors, with incorporation or reduction of molecular oxygen"/>
    <property type="evidence" value="ECO:0007669"/>
    <property type="project" value="InterPro"/>
</dbReference>
<evidence type="ECO:0000256" key="5">
    <source>
        <dbReference type="ARBA" id="ARBA00023002"/>
    </source>
</evidence>
<keyword evidence="4 8" id="KW-0479">Metal-binding</keyword>
<evidence type="ECO:0000256" key="2">
    <source>
        <dbReference type="ARBA" id="ARBA00010617"/>
    </source>
</evidence>
<dbReference type="InterPro" id="IPR001128">
    <property type="entry name" value="Cyt_P450"/>
</dbReference>
<dbReference type="InterPro" id="IPR002401">
    <property type="entry name" value="Cyt_P450_E_grp-I"/>
</dbReference>
<dbReference type="PROSITE" id="PS00086">
    <property type="entry name" value="CYTOCHROME_P450"/>
    <property type="match status" value="1"/>
</dbReference>
<dbReference type="InterPro" id="IPR017972">
    <property type="entry name" value="Cyt_P450_CS"/>
</dbReference>
<evidence type="ECO:0000256" key="1">
    <source>
        <dbReference type="ARBA" id="ARBA00001971"/>
    </source>
</evidence>
<dbReference type="PRINTS" id="PR00385">
    <property type="entry name" value="P450"/>
</dbReference>
<sequence>MAAFLVAYVATAAIILQILRLVFASLYNSRKARIRGCGKVPVYPGKDPLGIHNAKQALDAFHNKVWPALEEDRVRIISEQENRYVSTYLLRNLGRNHIVTNDPKNIQAMLATQFKEFELGEGRIRGVHQLLGSGIFATDGEEWAHSRSMLRPHFTREHIANLALQERHVQNAMRQLPVASDNWTGEVDIQTLFFRFTIDLSTEFLFGHSINSQLEEHSFATHFEQAQNLAAQRILYEDLAFLLDTKANAHATQQVHAFVDTFVHSALHHPQPTKQHTFLDALATSTTDPLTLRYQLLSVLLAGRDTTASVLSYTVHLLARHPSVFQKLRSTVLSSFGTYAHPHDITFASLKSCKYLQAVLNESQRLYPVIPVNRRCATKDTTLPRGGGPDGLSPIFLPKGQSVIFLPHVLHRRADIWGADTAHFNPDRWDAHKHGWEFIPFGGGPRICIGQQFALTEAAYVLVRLLQRFDAIEDVFPGREMKWDLTLNSCPADKVTVRLHES</sequence>
<keyword evidence="6 8" id="KW-0408">Iron</keyword>
<evidence type="ECO:0000256" key="3">
    <source>
        <dbReference type="ARBA" id="ARBA00022617"/>
    </source>
</evidence>
<dbReference type="GO" id="GO:0005506">
    <property type="term" value="F:iron ion binding"/>
    <property type="evidence" value="ECO:0007669"/>
    <property type="project" value="InterPro"/>
</dbReference>
<keyword evidence="7 9" id="KW-0503">Monooxygenase</keyword>
<dbReference type="EMBL" id="ML742070">
    <property type="protein sequence ID" value="KAE8151466.1"/>
    <property type="molecule type" value="Genomic_DNA"/>
</dbReference>
<gene>
    <name evidence="10" type="ORF">BDV25DRAFT_128718</name>
</gene>
<dbReference type="Gene3D" id="1.10.630.10">
    <property type="entry name" value="Cytochrome P450"/>
    <property type="match status" value="1"/>
</dbReference>
<evidence type="ECO:0000256" key="7">
    <source>
        <dbReference type="ARBA" id="ARBA00023033"/>
    </source>
</evidence>
<dbReference type="GO" id="GO:0004497">
    <property type="term" value="F:monooxygenase activity"/>
    <property type="evidence" value="ECO:0007669"/>
    <property type="project" value="UniProtKB-KW"/>
</dbReference>
<keyword evidence="5 9" id="KW-0560">Oxidoreductase</keyword>
<feature type="binding site" description="axial binding residue" evidence="8">
    <location>
        <position position="448"/>
    </location>
    <ligand>
        <name>heme</name>
        <dbReference type="ChEBI" id="CHEBI:30413"/>
    </ligand>
    <ligandPart>
        <name>Fe</name>
        <dbReference type="ChEBI" id="CHEBI:18248"/>
    </ligandPart>
</feature>
<dbReference type="Proteomes" id="UP000325780">
    <property type="component" value="Unassembled WGS sequence"/>
</dbReference>
<comment type="cofactor">
    <cofactor evidence="1 8">
        <name>heme</name>
        <dbReference type="ChEBI" id="CHEBI:30413"/>
    </cofactor>
</comment>
<dbReference type="OrthoDB" id="1470350at2759"/>
<dbReference type="AlphaFoldDB" id="A0A5N6TYL7"/>
<evidence type="ECO:0000256" key="6">
    <source>
        <dbReference type="ARBA" id="ARBA00023004"/>
    </source>
</evidence>
<evidence type="ECO:0000256" key="4">
    <source>
        <dbReference type="ARBA" id="ARBA00022723"/>
    </source>
</evidence>
<dbReference type="InterPro" id="IPR047146">
    <property type="entry name" value="Cyt_P450_E_CYP52_fungi"/>
</dbReference>
<dbReference type="PANTHER" id="PTHR24287:SF1">
    <property type="entry name" value="P450, PUTATIVE (EUROFUNG)-RELATED"/>
    <property type="match status" value="1"/>
</dbReference>
<keyword evidence="11" id="KW-1185">Reference proteome</keyword>
<name>A0A5N6TYL7_ASPAV</name>
<dbReference type="Pfam" id="PF00067">
    <property type="entry name" value="p450"/>
    <property type="match status" value="1"/>
</dbReference>
<accession>A0A5N6TYL7</accession>
<dbReference type="GO" id="GO:0020037">
    <property type="term" value="F:heme binding"/>
    <property type="evidence" value="ECO:0007669"/>
    <property type="project" value="InterPro"/>
</dbReference>
<comment type="similarity">
    <text evidence="2 9">Belongs to the cytochrome P450 family.</text>
</comment>
<evidence type="ECO:0000313" key="10">
    <source>
        <dbReference type="EMBL" id="KAE8151466.1"/>
    </source>
</evidence>